<evidence type="ECO:0008006" key="3">
    <source>
        <dbReference type="Google" id="ProtNLM"/>
    </source>
</evidence>
<gene>
    <name evidence="1" type="ORF">N6H18_05115</name>
</gene>
<dbReference type="EMBL" id="CP106679">
    <property type="protein sequence ID" value="UXP33330.1"/>
    <property type="molecule type" value="Genomic_DNA"/>
</dbReference>
<name>A0ABY6CYM6_9BACT</name>
<organism evidence="1 2">
    <name type="scientific">Reichenbachiella agarivorans</name>
    <dbReference type="NCBI Taxonomy" id="2979464"/>
    <lineage>
        <taxon>Bacteria</taxon>
        <taxon>Pseudomonadati</taxon>
        <taxon>Bacteroidota</taxon>
        <taxon>Cytophagia</taxon>
        <taxon>Cytophagales</taxon>
        <taxon>Reichenbachiellaceae</taxon>
        <taxon>Reichenbachiella</taxon>
    </lineage>
</organism>
<dbReference type="Gene3D" id="1.10.3680.10">
    <property type="entry name" value="TerB-like"/>
    <property type="match status" value="1"/>
</dbReference>
<protein>
    <recommendedName>
        <fullName evidence="3">Tellurite resistance protein TerB</fullName>
    </recommendedName>
</protein>
<dbReference type="InterPro" id="IPR029024">
    <property type="entry name" value="TerB-like"/>
</dbReference>
<evidence type="ECO:0000313" key="2">
    <source>
        <dbReference type="Proteomes" id="UP001065174"/>
    </source>
</evidence>
<sequence length="130" mass="15124">MIKKQLTALVNLAKSDNNIDKRELSLIYRIGEAHQLSREEIDEIIDHPGKVEKVDELSAEEKFEFLYSIIQLMKIDDEIINKEVDYCNMIADKLGYSYGAVMEMYPIVHKNLVIAHEKKKLQKRIAAFLK</sequence>
<reference evidence="1" key="1">
    <citation type="submission" date="2022-09" db="EMBL/GenBank/DDBJ databases">
        <title>Comparative genomics and taxonomic characterization of three novel marine species of genus Reichenbachiella exhibiting antioxidant and polysaccharide degradation activities.</title>
        <authorList>
            <person name="Muhammad N."/>
            <person name="Lee Y.-J."/>
            <person name="Ko J."/>
            <person name="Kim S.-G."/>
        </authorList>
    </citation>
    <scope>NUCLEOTIDE SEQUENCE</scope>
    <source>
        <strain evidence="1">BKB1-1</strain>
    </source>
</reference>
<accession>A0ABY6CYM6</accession>
<keyword evidence="2" id="KW-1185">Reference proteome</keyword>
<evidence type="ECO:0000313" key="1">
    <source>
        <dbReference type="EMBL" id="UXP33330.1"/>
    </source>
</evidence>
<proteinExistence type="predicted"/>
<dbReference type="Proteomes" id="UP001065174">
    <property type="component" value="Chromosome"/>
</dbReference>
<dbReference type="SUPFAM" id="SSF158682">
    <property type="entry name" value="TerB-like"/>
    <property type="match status" value="1"/>
</dbReference>
<dbReference type="RefSeq" id="WP_262310759.1">
    <property type="nucleotide sequence ID" value="NZ_CP106679.1"/>
</dbReference>